<dbReference type="eggNOG" id="COG1073">
    <property type="taxonomic scope" value="Bacteria"/>
</dbReference>
<evidence type="ECO:0008006" key="3">
    <source>
        <dbReference type="Google" id="ProtNLM"/>
    </source>
</evidence>
<accession>C7R2R8</accession>
<dbReference type="OrthoDB" id="5142003at2"/>
<dbReference type="Proteomes" id="UP000000628">
    <property type="component" value="Chromosome"/>
</dbReference>
<protein>
    <recommendedName>
        <fullName evidence="3">AB hydrolase-1 domain-containing protein</fullName>
    </recommendedName>
</protein>
<dbReference type="HOGENOM" id="CLU_1319494_0_0_11"/>
<organism evidence="1 2">
    <name type="scientific">Jonesia denitrificans (strain ATCC 14870 / DSM 20603 / BCRC 15368 / CIP 55.134 / JCM 11481 / NBRC 15587 / NCTC 10816 / Prevot 55134)</name>
    <name type="common">Listeria denitrificans</name>
    <dbReference type="NCBI Taxonomy" id="471856"/>
    <lineage>
        <taxon>Bacteria</taxon>
        <taxon>Bacillati</taxon>
        <taxon>Actinomycetota</taxon>
        <taxon>Actinomycetes</taxon>
        <taxon>Micrococcales</taxon>
        <taxon>Jonesiaceae</taxon>
        <taxon>Jonesia</taxon>
    </lineage>
</organism>
<dbReference type="EMBL" id="CP001706">
    <property type="protein sequence ID" value="ACV10059.1"/>
    <property type="molecule type" value="Genomic_DNA"/>
</dbReference>
<dbReference type="RefSeq" id="WP_015772670.1">
    <property type="nucleotide sequence ID" value="NC_013174.1"/>
</dbReference>
<sequence length="208" mass="22786">MSALTIIYVPGLFDRTRFLLSAQWAALRLWRPLGARVRMFTVGWAGEIAWEERLAALIAMIDARHERGETVALVGASAGASAVLGAFSARSDVVAGAVLICGKIHRPHIIPEPIFDVNDVFEDALDDIAEFVAELDPQERDRVMSLRAAVDGVVFPSDTMIPGAHNVRMRVVGHIPGIAWGLVLHGHMILRFLRGCAARRLPEPEHTD</sequence>
<name>C7R2R8_JONDD</name>
<evidence type="ECO:0000313" key="2">
    <source>
        <dbReference type="Proteomes" id="UP000000628"/>
    </source>
</evidence>
<dbReference type="Gene3D" id="3.40.50.1820">
    <property type="entry name" value="alpha/beta hydrolase"/>
    <property type="match status" value="1"/>
</dbReference>
<dbReference type="AlphaFoldDB" id="C7R2R8"/>
<dbReference type="KEGG" id="jde:Jden_2427"/>
<dbReference type="STRING" id="471856.Jden_2427"/>
<proteinExistence type="predicted"/>
<dbReference type="SUPFAM" id="SSF53474">
    <property type="entry name" value="alpha/beta-Hydrolases"/>
    <property type="match status" value="1"/>
</dbReference>
<evidence type="ECO:0000313" key="1">
    <source>
        <dbReference type="EMBL" id="ACV10059.1"/>
    </source>
</evidence>
<keyword evidence="2" id="KW-1185">Reference proteome</keyword>
<reference evidence="1 2" key="1">
    <citation type="journal article" date="2009" name="Stand. Genomic Sci.">
        <title>Complete genome sequence of Jonesia denitrificans type strain (Prevot 55134).</title>
        <authorList>
            <person name="Pukall R."/>
            <person name="Gehrich-Schroter G."/>
            <person name="Lapidus A."/>
            <person name="Nolan M."/>
            <person name="Glavina Del Rio T."/>
            <person name="Lucas S."/>
            <person name="Chen F."/>
            <person name="Tice H."/>
            <person name="Pitluck S."/>
            <person name="Cheng J.F."/>
            <person name="Copeland A."/>
            <person name="Saunders E."/>
            <person name="Brettin T."/>
            <person name="Detter J.C."/>
            <person name="Bruce D."/>
            <person name="Goodwin L."/>
            <person name="Pati A."/>
            <person name="Ivanova N."/>
            <person name="Mavromatis K."/>
            <person name="Ovchinnikova G."/>
            <person name="Chen A."/>
            <person name="Palaniappan K."/>
            <person name="Land M."/>
            <person name="Hauser L."/>
            <person name="Chang Y.J."/>
            <person name="Jeffries C.D."/>
            <person name="Chain P."/>
            <person name="Goker M."/>
            <person name="Bristow J."/>
            <person name="Eisen J.A."/>
            <person name="Markowitz V."/>
            <person name="Hugenholtz P."/>
            <person name="Kyrpides N.C."/>
            <person name="Klenk H.P."/>
            <person name="Han C."/>
        </authorList>
    </citation>
    <scope>NUCLEOTIDE SEQUENCE [LARGE SCALE GENOMIC DNA]</scope>
    <source>
        <strain evidence="2">ATCC 14870 / DSM 20603 / BCRC 15368 / CIP 55.134 / JCM 11481 / NBRC 15587 / NCTC 10816 / Prevot 55134</strain>
    </source>
</reference>
<gene>
    <name evidence="1" type="ordered locus">Jden_2427</name>
</gene>
<dbReference type="InterPro" id="IPR029058">
    <property type="entry name" value="AB_hydrolase_fold"/>
</dbReference>